<dbReference type="Gramene" id="HORVU.MOREX.r3.1HG0025730.1">
    <property type="protein sequence ID" value="HORVU.MOREX.r3.1HG0025730.1.CDS1"/>
    <property type="gene ID" value="HORVU.MOREX.r3.1HG0025730"/>
</dbReference>
<dbReference type="RefSeq" id="XP_044966227.1">
    <property type="nucleotide sequence ID" value="XM_045110292.1"/>
</dbReference>
<dbReference type="OrthoDB" id="8062037at2759"/>
<dbReference type="UniPathway" id="UPA00143"/>
<evidence type="ECO:0000256" key="6">
    <source>
        <dbReference type="ARBA" id="ARBA00022771"/>
    </source>
</evidence>
<dbReference type="InterPro" id="IPR013083">
    <property type="entry name" value="Znf_RING/FYVE/PHD"/>
</dbReference>
<keyword evidence="10 13" id="KW-0472">Membrane</keyword>
<keyword evidence="9 13" id="KW-1133">Transmembrane helix</keyword>
<reference evidence="15" key="2">
    <citation type="submission" date="2020-10" db="EMBL/GenBank/DDBJ databases">
        <authorList>
            <person name="Scholz U."/>
            <person name="Mascher M."/>
            <person name="Fiebig A."/>
        </authorList>
    </citation>
    <scope>NUCLEOTIDE SEQUENCE [LARGE SCALE GENOMIC DNA]</scope>
    <source>
        <strain evidence="15">cv. Morex</strain>
    </source>
</reference>
<gene>
    <name evidence="15" type="primary">LOC123426444</name>
</gene>
<feature type="domain" description="RING-type" evidence="14">
    <location>
        <begin position="131"/>
        <end position="173"/>
    </location>
</feature>
<dbReference type="Gramene" id="HORVU.MOREX.r2.1HG0020440.1">
    <property type="protein sequence ID" value="HORVU.MOREX.r2.1HG0020440.1.CDS.1"/>
    <property type="gene ID" value="HORVU.MOREX.r2.1HG0020440"/>
</dbReference>
<dbReference type="CDD" id="cd16461">
    <property type="entry name" value="RING-H2_EL5-like"/>
    <property type="match status" value="1"/>
</dbReference>
<evidence type="ECO:0000256" key="2">
    <source>
        <dbReference type="ARBA" id="ARBA00004906"/>
    </source>
</evidence>
<keyword evidence="8" id="KW-0862">Zinc</keyword>
<evidence type="ECO:0000313" key="16">
    <source>
        <dbReference type="Proteomes" id="UP000011116"/>
    </source>
</evidence>
<dbReference type="GO" id="GO:0008270">
    <property type="term" value="F:zinc ion binding"/>
    <property type="evidence" value="ECO:0007669"/>
    <property type="project" value="UniProtKB-KW"/>
</dbReference>
<dbReference type="SUPFAM" id="SSF57850">
    <property type="entry name" value="RING/U-box"/>
    <property type="match status" value="1"/>
</dbReference>
<evidence type="ECO:0000259" key="14">
    <source>
        <dbReference type="PROSITE" id="PS50089"/>
    </source>
</evidence>
<accession>A0A8I6WHY7</accession>
<dbReference type="SMART" id="SM00184">
    <property type="entry name" value="RING"/>
    <property type="match status" value="1"/>
</dbReference>
<dbReference type="KEGG" id="hvg:123426444"/>
<dbReference type="PANTHER" id="PTHR45768:SF23">
    <property type="entry name" value="OS02G0790600 PROTEIN"/>
    <property type="match status" value="1"/>
</dbReference>
<comment type="pathway">
    <text evidence="2">Protein modification; protein ubiquitination.</text>
</comment>
<comment type="similarity">
    <text evidence="11">Belongs to the RING-type zinc finger family. ATL subfamily.</text>
</comment>
<evidence type="ECO:0000313" key="15">
    <source>
        <dbReference type="EnsemblPlants" id="HORVU.MOREX.r3.1HG0025730.1.CDS1"/>
    </source>
</evidence>
<dbReference type="GO" id="GO:0016567">
    <property type="term" value="P:protein ubiquitination"/>
    <property type="evidence" value="ECO:0007669"/>
    <property type="project" value="UniProtKB-UniPathway"/>
</dbReference>
<dbReference type="GeneID" id="123426444"/>
<keyword evidence="4 13" id="KW-0812">Transmembrane</keyword>
<evidence type="ECO:0000256" key="4">
    <source>
        <dbReference type="ARBA" id="ARBA00022692"/>
    </source>
</evidence>
<dbReference type="InterPro" id="IPR001841">
    <property type="entry name" value="Znf_RING"/>
</dbReference>
<evidence type="ECO:0000256" key="10">
    <source>
        <dbReference type="ARBA" id="ARBA00023136"/>
    </source>
</evidence>
<keyword evidence="3" id="KW-0808">Transferase</keyword>
<keyword evidence="16" id="KW-1185">Reference proteome</keyword>
<dbReference type="Pfam" id="PF13639">
    <property type="entry name" value="zf-RING_2"/>
    <property type="match status" value="1"/>
</dbReference>
<evidence type="ECO:0000256" key="1">
    <source>
        <dbReference type="ARBA" id="ARBA00004167"/>
    </source>
</evidence>
<reference evidence="15" key="3">
    <citation type="submission" date="2022-01" db="UniProtKB">
        <authorList>
            <consortium name="EnsemblPlants"/>
        </authorList>
    </citation>
    <scope>IDENTIFICATION</scope>
    <source>
        <strain evidence="15">subsp. vulgare</strain>
    </source>
</reference>
<evidence type="ECO:0000256" key="11">
    <source>
        <dbReference type="ARBA" id="ARBA00024209"/>
    </source>
</evidence>
<dbReference type="PANTHER" id="PTHR45768">
    <property type="entry name" value="E3 UBIQUITIN-PROTEIN LIGASE RNF13-LIKE"/>
    <property type="match status" value="1"/>
</dbReference>
<proteinExistence type="inferred from homology"/>
<dbReference type="GO" id="GO:0016020">
    <property type="term" value="C:membrane"/>
    <property type="evidence" value="ECO:0007669"/>
    <property type="project" value="UniProtKB-SubCell"/>
</dbReference>
<evidence type="ECO:0000256" key="7">
    <source>
        <dbReference type="ARBA" id="ARBA00022786"/>
    </source>
</evidence>
<feature type="transmembrane region" description="Helical" evidence="13">
    <location>
        <begin position="26"/>
        <end position="47"/>
    </location>
</feature>
<evidence type="ECO:0000256" key="5">
    <source>
        <dbReference type="ARBA" id="ARBA00022723"/>
    </source>
</evidence>
<protein>
    <recommendedName>
        <fullName evidence="14">RING-type domain-containing protein</fullName>
    </recommendedName>
</protein>
<evidence type="ECO:0000256" key="3">
    <source>
        <dbReference type="ARBA" id="ARBA00022679"/>
    </source>
</evidence>
<keyword evidence="5" id="KW-0479">Metal-binding</keyword>
<name>A0A8I6WHY7_HORVV</name>
<evidence type="ECO:0000256" key="9">
    <source>
        <dbReference type="ARBA" id="ARBA00022989"/>
    </source>
</evidence>
<dbReference type="AlphaFoldDB" id="A0A8I6WHY7"/>
<evidence type="ECO:0000256" key="13">
    <source>
        <dbReference type="SAM" id="Phobius"/>
    </source>
</evidence>
<dbReference type="EnsemblPlants" id="HORVU.MOREX.r3.1HG0025730.1">
    <property type="protein sequence ID" value="HORVU.MOREX.r3.1HG0025730.1.CDS1"/>
    <property type="gene ID" value="HORVU.MOREX.r3.1HG0025730"/>
</dbReference>
<keyword evidence="7" id="KW-0833">Ubl conjugation pathway</keyword>
<sequence>MHDCTLHRAHQLPAMSPFAPPYNANVLLAAVTALSAAIAFVAALHLYARCFLQRRAAATSTATAGSNAHALALALAVQRPPDGYELEVITVDAACAPEPAGLGAKELGALPVLVWESTSAKVAAAAIAEHCAVCLGELEDGELGRMLPACSHAFHVGCIDAWLRLSSTCPVCRSAVRTDEDGEAPVDRVATLS</sequence>
<dbReference type="SMR" id="A0A8I6WHY7"/>
<reference evidence="16" key="1">
    <citation type="journal article" date="2012" name="Nature">
        <title>A physical, genetic and functional sequence assembly of the barley genome.</title>
        <authorList>
            <consortium name="The International Barley Genome Sequencing Consortium"/>
            <person name="Mayer K.F."/>
            <person name="Waugh R."/>
            <person name="Brown J.W."/>
            <person name="Schulman A."/>
            <person name="Langridge P."/>
            <person name="Platzer M."/>
            <person name="Fincher G.B."/>
            <person name="Muehlbauer G.J."/>
            <person name="Sato K."/>
            <person name="Close T.J."/>
            <person name="Wise R.P."/>
            <person name="Stein N."/>
        </authorList>
    </citation>
    <scope>NUCLEOTIDE SEQUENCE [LARGE SCALE GENOMIC DNA]</scope>
    <source>
        <strain evidence="16">cv. Morex</strain>
    </source>
</reference>
<dbReference type="PROSITE" id="PS50089">
    <property type="entry name" value="ZF_RING_2"/>
    <property type="match status" value="1"/>
</dbReference>
<comment type="subcellular location">
    <subcellularLocation>
        <location evidence="1">Membrane</location>
        <topology evidence="1">Single-pass membrane protein</topology>
    </subcellularLocation>
</comment>
<keyword evidence="6 12" id="KW-0863">Zinc-finger</keyword>
<organism evidence="15 16">
    <name type="scientific">Hordeum vulgare subsp. vulgare</name>
    <name type="common">Domesticated barley</name>
    <dbReference type="NCBI Taxonomy" id="112509"/>
    <lineage>
        <taxon>Eukaryota</taxon>
        <taxon>Viridiplantae</taxon>
        <taxon>Streptophyta</taxon>
        <taxon>Embryophyta</taxon>
        <taxon>Tracheophyta</taxon>
        <taxon>Spermatophyta</taxon>
        <taxon>Magnoliopsida</taxon>
        <taxon>Liliopsida</taxon>
        <taxon>Poales</taxon>
        <taxon>Poaceae</taxon>
        <taxon>BOP clade</taxon>
        <taxon>Pooideae</taxon>
        <taxon>Triticodae</taxon>
        <taxon>Triticeae</taxon>
        <taxon>Hordeinae</taxon>
        <taxon>Hordeum</taxon>
    </lineage>
</organism>
<dbReference type="GO" id="GO:0016740">
    <property type="term" value="F:transferase activity"/>
    <property type="evidence" value="ECO:0007669"/>
    <property type="project" value="UniProtKB-KW"/>
</dbReference>
<evidence type="ECO:0000256" key="8">
    <source>
        <dbReference type="ARBA" id="ARBA00022833"/>
    </source>
</evidence>
<evidence type="ECO:0000256" key="12">
    <source>
        <dbReference type="PROSITE-ProRule" id="PRU00175"/>
    </source>
</evidence>
<dbReference type="Gene3D" id="3.30.40.10">
    <property type="entry name" value="Zinc/RING finger domain, C3HC4 (zinc finger)"/>
    <property type="match status" value="1"/>
</dbReference>
<dbReference type="Proteomes" id="UP000011116">
    <property type="component" value="Chromosome 1H"/>
</dbReference>